<sequence>MDSSNSPQDITSVQQHPIEREPIANVGSTENAGQGLRGLEDVEIEEAELHQEILAPTQSVEDTVSTGFEFDLPTDILTDLDMDAYSDFSEIPQPISMDDERFESTDIIVSLGQPFNYYLGWIVLIISINNIPELNCKSRYYNNVQTSPFHYTIHVHPTESGSRELAAHSQRHSIIVALRWKKLSAETIKLEVQAEQVIGCRVITDTQMFYVRKMTEKVNKEVKRLSVILP</sequence>
<proteinExistence type="predicted"/>
<dbReference type="AlphaFoldDB" id="A0A8H7XPT3"/>
<reference evidence="2" key="1">
    <citation type="submission" date="2021-02" db="EMBL/GenBank/DDBJ databases">
        <title>Psilocybe cubensis genome.</title>
        <authorList>
            <person name="Mckernan K.J."/>
            <person name="Crawford S."/>
            <person name="Trippe A."/>
            <person name="Kane L.T."/>
            <person name="Mclaughlin S."/>
        </authorList>
    </citation>
    <scope>NUCLEOTIDE SEQUENCE [LARGE SCALE GENOMIC DNA]</scope>
    <source>
        <strain evidence="2">MGC-MH-2018</strain>
    </source>
</reference>
<comment type="caution">
    <text evidence="2">The sequence shown here is derived from an EMBL/GenBank/DDBJ whole genome shotgun (WGS) entry which is preliminary data.</text>
</comment>
<name>A0A8H7XPT3_PSICU</name>
<dbReference type="EMBL" id="JAFIQS010000014">
    <property type="protein sequence ID" value="KAG5163614.1"/>
    <property type="molecule type" value="Genomic_DNA"/>
</dbReference>
<protein>
    <submittedName>
        <fullName evidence="2">Uncharacterized protein</fullName>
    </submittedName>
</protein>
<organism evidence="2">
    <name type="scientific">Psilocybe cubensis</name>
    <name type="common">Psychedelic mushroom</name>
    <name type="synonym">Stropharia cubensis</name>
    <dbReference type="NCBI Taxonomy" id="181762"/>
    <lineage>
        <taxon>Eukaryota</taxon>
        <taxon>Fungi</taxon>
        <taxon>Dikarya</taxon>
        <taxon>Basidiomycota</taxon>
        <taxon>Agaricomycotina</taxon>
        <taxon>Agaricomycetes</taxon>
        <taxon>Agaricomycetidae</taxon>
        <taxon>Agaricales</taxon>
        <taxon>Agaricineae</taxon>
        <taxon>Strophariaceae</taxon>
        <taxon>Psilocybe</taxon>
    </lineage>
</organism>
<feature type="compositionally biased region" description="Polar residues" evidence="1">
    <location>
        <begin position="1"/>
        <end position="15"/>
    </location>
</feature>
<feature type="region of interest" description="Disordered" evidence="1">
    <location>
        <begin position="1"/>
        <end position="32"/>
    </location>
</feature>
<gene>
    <name evidence="2" type="ORF">JR316_011394</name>
</gene>
<accession>A0A8H7XPT3</accession>
<evidence type="ECO:0000256" key="1">
    <source>
        <dbReference type="SAM" id="MobiDB-lite"/>
    </source>
</evidence>
<evidence type="ECO:0000313" key="2">
    <source>
        <dbReference type="EMBL" id="KAG5163614.1"/>
    </source>
</evidence>